<name>A0A3M6TE09_POCDA</name>
<reference evidence="2 3" key="1">
    <citation type="journal article" date="2018" name="Sci. Rep.">
        <title>Comparative analysis of the Pocillopora damicornis genome highlights role of immune system in coral evolution.</title>
        <authorList>
            <person name="Cunning R."/>
            <person name="Bay R.A."/>
            <person name="Gillette P."/>
            <person name="Baker A.C."/>
            <person name="Traylor-Knowles N."/>
        </authorList>
    </citation>
    <scope>NUCLEOTIDE SEQUENCE [LARGE SCALE GENOMIC DNA]</scope>
    <source>
        <strain evidence="2">RSMAS</strain>
        <tissue evidence="2">Whole animal</tissue>
    </source>
</reference>
<keyword evidence="1" id="KW-0472">Membrane</keyword>
<dbReference type="Proteomes" id="UP000275408">
    <property type="component" value="Unassembled WGS sequence"/>
</dbReference>
<feature type="transmembrane region" description="Helical" evidence="1">
    <location>
        <begin position="86"/>
        <end position="106"/>
    </location>
</feature>
<comment type="caution">
    <text evidence="2">The sequence shown here is derived from an EMBL/GenBank/DDBJ whole genome shotgun (WGS) entry which is preliminary data.</text>
</comment>
<keyword evidence="1" id="KW-0812">Transmembrane</keyword>
<dbReference type="AlphaFoldDB" id="A0A3M6TE09"/>
<organism evidence="2 3">
    <name type="scientific">Pocillopora damicornis</name>
    <name type="common">Cauliflower coral</name>
    <name type="synonym">Millepora damicornis</name>
    <dbReference type="NCBI Taxonomy" id="46731"/>
    <lineage>
        <taxon>Eukaryota</taxon>
        <taxon>Metazoa</taxon>
        <taxon>Cnidaria</taxon>
        <taxon>Anthozoa</taxon>
        <taxon>Hexacorallia</taxon>
        <taxon>Scleractinia</taxon>
        <taxon>Astrocoeniina</taxon>
        <taxon>Pocilloporidae</taxon>
        <taxon>Pocillopora</taxon>
    </lineage>
</organism>
<keyword evidence="3" id="KW-1185">Reference proteome</keyword>
<keyword evidence="1" id="KW-1133">Transmembrane helix</keyword>
<dbReference type="EMBL" id="RCHS01003809">
    <property type="protein sequence ID" value="RMX39561.1"/>
    <property type="molecule type" value="Genomic_DNA"/>
</dbReference>
<feature type="transmembrane region" description="Helical" evidence="1">
    <location>
        <begin position="112"/>
        <end position="132"/>
    </location>
</feature>
<protein>
    <submittedName>
        <fullName evidence="2">Uncharacterized protein</fullName>
    </submittedName>
</protein>
<evidence type="ECO:0000313" key="2">
    <source>
        <dbReference type="EMBL" id="RMX39561.1"/>
    </source>
</evidence>
<evidence type="ECO:0000313" key="3">
    <source>
        <dbReference type="Proteomes" id="UP000275408"/>
    </source>
</evidence>
<accession>A0A3M6TE09</accession>
<sequence>MRKILTDAYTSRIVRGKSTLKDVTERLFNNTTTVRLKNKTLIDVNCMRNKRLNTGMAPTCDWMIKMERTYDNTITVRMVLLSRSKVNLTFAFIVIVWIFFINKYMIQNPGFLVYNVMLSIVYAIVLWANFYVKLLISSAKAAVNSFDECNVIEKSAQLSVIVHDEKLTNSYDEAFSVNTVCNCRSRYDKFVYLNRLRTHSIRVRDREPSRILKKRTTRILKISRKVRRLLRTYIRKSIPKSSRMHLFTNKAREKYMHMESNVGIKEQRNIPLLQSGENIQSQTNTGY</sequence>
<proteinExistence type="predicted"/>
<gene>
    <name evidence="2" type="ORF">pdam_00006106</name>
</gene>
<evidence type="ECO:0000256" key="1">
    <source>
        <dbReference type="SAM" id="Phobius"/>
    </source>
</evidence>